<dbReference type="Proteomes" id="UP000632222">
    <property type="component" value="Unassembled WGS sequence"/>
</dbReference>
<keyword evidence="2" id="KW-1185">Reference proteome</keyword>
<reference evidence="2" key="1">
    <citation type="journal article" date="2019" name="Int. J. Syst. Evol. Microbiol.">
        <title>The Global Catalogue of Microorganisms (GCM) 10K type strain sequencing project: providing services to taxonomists for standard genome sequencing and annotation.</title>
        <authorList>
            <consortium name="The Broad Institute Genomics Platform"/>
            <consortium name="The Broad Institute Genome Sequencing Center for Infectious Disease"/>
            <person name="Wu L."/>
            <person name="Ma J."/>
        </authorList>
    </citation>
    <scope>NUCLEOTIDE SEQUENCE [LARGE SCALE GENOMIC DNA]</scope>
    <source>
        <strain evidence="2">JCM 14370</strain>
    </source>
</reference>
<comment type="caution">
    <text evidence="1">The sequence shown here is derived from an EMBL/GenBank/DDBJ whole genome shotgun (WGS) entry which is preliminary data.</text>
</comment>
<gene>
    <name evidence="1" type="ORF">GCM10008938_06110</name>
</gene>
<sequence length="100" mass="11139">MEFDQNTADFLAGEIRHIIQNDSNYEVTTQLTDDHLDLTVQESVSGEVRGVVLRFSRAFVLQSDRLAALEALDQHLRYALQEGLTSNATVLEIPAVHAEA</sequence>
<proteinExistence type="predicted"/>
<evidence type="ECO:0000313" key="2">
    <source>
        <dbReference type="Proteomes" id="UP000632222"/>
    </source>
</evidence>
<evidence type="ECO:0008006" key="3">
    <source>
        <dbReference type="Google" id="ProtNLM"/>
    </source>
</evidence>
<protein>
    <recommendedName>
        <fullName evidence="3">DUF3194 domain-containing protein</fullName>
    </recommendedName>
</protein>
<evidence type="ECO:0000313" key="1">
    <source>
        <dbReference type="EMBL" id="GGJ22676.1"/>
    </source>
</evidence>
<organism evidence="1 2">
    <name type="scientific">Deinococcus roseus</name>
    <dbReference type="NCBI Taxonomy" id="392414"/>
    <lineage>
        <taxon>Bacteria</taxon>
        <taxon>Thermotogati</taxon>
        <taxon>Deinococcota</taxon>
        <taxon>Deinococci</taxon>
        <taxon>Deinococcales</taxon>
        <taxon>Deinococcaceae</taxon>
        <taxon>Deinococcus</taxon>
    </lineage>
</organism>
<accession>A0ABQ2CW23</accession>
<dbReference type="EMBL" id="BMOD01000002">
    <property type="protein sequence ID" value="GGJ22676.1"/>
    <property type="molecule type" value="Genomic_DNA"/>
</dbReference>
<dbReference type="RefSeq" id="WP_188999739.1">
    <property type="nucleotide sequence ID" value="NZ_BMOD01000002.1"/>
</dbReference>
<name>A0ABQ2CW23_9DEIO</name>